<evidence type="ECO:0000256" key="6">
    <source>
        <dbReference type="SAM" id="MobiDB-lite"/>
    </source>
</evidence>
<keyword evidence="10" id="KW-1185">Reference proteome</keyword>
<dbReference type="Proteomes" id="UP001492380">
    <property type="component" value="Unassembled WGS sequence"/>
</dbReference>
<feature type="compositionally biased region" description="Basic and acidic residues" evidence="6">
    <location>
        <begin position="349"/>
        <end position="359"/>
    </location>
</feature>
<feature type="region of interest" description="Disordered" evidence="6">
    <location>
        <begin position="274"/>
        <end position="375"/>
    </location>
</feature>
<organism evidence="9 10">
    <name type="scientific">Phyllosticta capitalensis</name>
    <dbReference type="NCBI Taxonomy" id="121624"/>
    <lineage>
        <taxon>Eukaryota</taxon>
        <taxon>Fungi</taxon>
        <taxon>Dikarya</taxon>
        <taxon>Ascomycota</taxon>
        <taxon>Pezizomycotina</taxon>
        <taxon>Dothideomycetes</taxon>
        <taxon>Dothideomycetes incertae sedis</taxon>
        <taxon>Botryosphaeriales</taxon>
        <taxon>Phyllostictaceae</taxon>
        <taxon>Phyllosticta</taxon>
    </lineage>
</organism>
<keyword evidence="3 7" id="KW-1133">Transmembrane helix</keyword>
<comment type="caution">
    <text evidence="9">The sequence shown here is derived from an EMBL/GenBank/DDBJ whole genome shotgun (WGS) entry which is preliminary data.</text>
</comment>
<protein>
    <recommendedName>
        <fullName evidence="8">Rhodopsin domain-containing protein</fullName>
    </recommendedName>
</protein>
<evidence type="ECO:0000256" key="1">
    <source>
        <dbReference type="ARBA" id="ARBA00004141"/>
    </source>
</evidence>
<evidence type="ECO:0000313" key="9">
    <source>
        <dbReference type="EMBL" id="KAK8247375.1"/>
    </source>
</evidence>
<reference evidence="9 10" key="1">
    <citation type="submission" date="2024-04" db="EMBL/GenBank/DDBJ databases">
        <title>Phyllosticta paracitricarpa is synonymous to the EU quarantine fungus P. citricarpa based on phylogenomic analyses.</title>
        <authorList>
            <consortium name="Lawrence Berkeley National Laboratory"/>
            <person name="Van Ingen-Buijs V.A."/>
            <person name="Van Westerhoven A.C."/>
            <person name="Haridas S."/>
            <person name="Skiadas P."/>
            <person name="Martin F."/>
            <person name="Groenewald J.Z."/>
            <person name="Crous P.W."/>
            <person name="Seidl M.F."/>
        </authorList>
    </citation>
    <scope>NUCLEOTIDE SEQUENCE [LARGE SCALE GENOMIC DNA]</scope>
    <source>
        <strain evidence="9 10">CBS 123374</strain>
    </source>
</reference>
<evidence type="ECO:0000256" key="4">
    <source>
        <dbReference type="ARBA" id="ARBA00023136"/>
    </source>
</evidence>
<accession>A0ABR1Z5M9</accession>
<feature type="transmembrane region" description="Helical" evidence="7">
    <location>
        <begin position="120"/>
        <end position="143"/>
    </location>
</feature>
<keyword evidence="2 7" id="KW-0812">Transmembrane</keyword>
<gene>
    <name evidence="9" type="ORF">HDK90DRAFT_540143</name>
</gene>
<feature type="transmembrane region" description="Helical" evidence="7">
    <location>
        <begin position="198"/>
        <end position="219"/>
    </location>
</feature>
<feature type="transmembrane region" description="Helical" evidence="7">
    <location>
        <begin position="163"/>
        <end position="186"/>
    </location>
</feature>
<feature type="transmembrane region" description="Helical" evidence="7">
    <location>
        <begin position="12"/>
        <end position="31"/>
    </location>
</feature>
<feature type="domain" description="Rhodopsin" evidence="8">
    <location>
        <begin position="27"/>
        <end position="263"/>
    </location>
</feature>
<evidence type="ECO:0000313" key="10">
    <source>
        <dbReference type="Proteomes" id="UP001492380"/>
    </source>
</evidence>
<feature type="transmembrane region" description="Helical" evidence="7">
    <location>
        <begin position="239"/>
        <end position="258"/>
    </location>
</feature>
<feature type="transmembrane region" description="Helical" evidence="7">
    <location>
        <begin position="83"/>
        <end position="100"/>
    </location>
</feature>
<keyword evidence="4 7" id="KW-0472">Membrane</keyword>
<evidence type="ECO:0000256" key="5">
    <source>
        <dbReference type="ARBA" id="ARBA00038359"/>
    </source>
</evidence>
<comment type="similarity">
    <text evidence="5">Belongs to the SAT4 family.</text>
</comment>
<dbReference type="PANTHER" id="PTHR33048">
    <property type="entry name" value="PTH11-LIKE INTEGRAL MEMBRANE PROTEIN (AFU_ORTHOLOGUE AFUA_5G11245)"/>
    <property type="match status" value="1"/>
</dbReference>
<comment type="subcellular location">
    <subcellularLocation>
        <location evidence="1">Membrane</location>
        <topology evidence="1">Multi-pass membrane protein</topology>
    </subcellularLocation>
</comment>
<dbReference type="InterPro" id="IPR052337">
    <property type="entry name" value="SAT4-like"/>
</dbReference>
<dbReference type="InterPro" id="IPR049326">
    <property type="entry name" value="Rhodopsin_dom_fungi"/>
</dbReference>
<evidence type="ECO:0000256" key="2">
    <source>
        <dbReference type="ARBA" id="ARBA00022692"/>
    </source>
</evidence>
<evidence type="ECO:0000259" key="8">
    <source>
        <dbReference type="Pfam" id="PF20684"/>
    </source>
</evidence>
<name>A0ABR1Z5M9_9PEZI</name>
<sequence>MQITSAALKAVIVAYADLFLALFFVCLKVCVRYRVTCGLGFDDALAVLAWFALIPLVVLIHLQAKNGMGYHAEELPPHNLESVLHYFWASVWVHMIALGVSKLSILTQYLRIFLDRRTRLLTWLTMAFVIVYTLQAILVGVFVCIPVEAFWNRSMQGHCINPLITNYVNAGFNISTDLIIILIPIPALNKLQVSKSQYIALLVAFSIGGLSCVISIVRLHSVATSFKRNDTVSHNQGPAMWAAIEVALAIICACLPSLRPILMRGLHALGFTGHSRTGKSKSKSKSNPANNYYGPKNYAKSNSRSRSRSRRNTAPWFLDNASAKKLNSRWSADDEEHSLPDMPSPTFSRGKDDFIELKRSGGAGGGSSGPDRGIRVETTVEWASFVDQEEWERDRDKIGRVHHRA</sequence>
<dbReference type="Pfam" id="PF20684">
    <property type="entry name" value="Fung_rhodopsin"/>
    <property type="match status" value="1"/>
</dbReference>
<evidence type="ECO:0000256" key="7">
    <source>
        <dbReference type="SAM" id="Phobius"/>
    </source>
</evidence>
<dbReference type="EMBL" id="JBBWRZ010000001">
    <property type="protein sequence ID" value="KAK8247375.1"/>
    <property type="molecule type" value="Genomic_DNA"/>
</dbReference>
<evidence type="ECO:0000256" key="3">
    <source>
        <dbReference type="ARBA" id="ARBA00022989"/>
    </source>
</evidence>
<dbReference type="PANTHER" id="PTHR33048:SF47">
    <property type="entry name" value="INTEGRAL MEMBRANE PROTEIN-RELATED"/>
    <property type="match status" value="1"/>
</dbReference>
<feature type="transmembrane region" description="Helical" evidence="7">
    <location>
        <begin position="43"/>
        <end position="63"/>
    </location>
</feature>
<proteinExistence type="inferred from homology"/>